<protein>
    <submittedName>
        <fullName evidence="2">Uncharacterized protein</fullName>
    </submittedName>
</protein>
<evidence type="ECO:0000256" key="1">
    <source>
        <dbReference type="SAM" id="MobiDB-lite"/>
    </source>
</evidence>
<keyword evidence="3" id="KW-1185">Reference proteome</keyword>
<dbReference type="GeneID" id="30072887"/>
<name>W7MQ28_GIBM7</name>
<dbReference type="KEGG" id="fvr:FVEG_16011"/>
<evidence type="ECO:0000313" key="2">
    <source>
        <dbReference type="EMBL" id="EWG46717.1"/>
    </source>
</evidence>
<dbReference type="VEuPathDB" id="FungiDB:FVEG_16011"/>
<gene>
    <name evidence="2" type="ORF">FVEG_16011</name>
</gene>
<dbReference type="EMBL" id="CM000584">
    <property type="protein sequence ID" value="EWG46717.1"/>
    <property type="molecule type" value="Genomic_DNA"/>
</dbReference>
<dbReference type="EMBL" id="DS022249">
    <property type="protein sequence ID" value="EWG46717.1"/>
    <property type="molecule type" value="Genomic_DNA"/>
</dbReference>
<feature type="compositionally biased region" description="Polar residues" evidence="1">
    <location>
        <begin position="35"/>
        <end position="48"/>
    </location>
</feature>
<feature type="region of interest" description="Disordered" evidence="1">
    <location>
        <begin position="35"/>
        <end position="56"/>
    </location>
</feature>
<sequence>MNELVLNDVDNVTQRLMLTLACAKMFKALEAWSSLKPQGSNPSINKTFSGAARRRG</sequence>
<proteinExistence type="predicted"/>
<dbReference type="AlphaFoldDB" id="W7MQ28"/>
<organism evidence="2 3">
    <name type="scientific">Gibberella moniliformis (strain M3125 / FGSC 7600)</name>
    <name type="common">Maize ear and stalk rot fungus</name>
    <name type="synonym">Fusarium verticillioides</name>
    <dbReference type="NCBI Taxonomy" id="334819"/>
    <lineage>
        <taxon>Eukaryota</taxon>
        <taxon>Fungi</taxon>
        <taxon>Dikarya</taxon>
        <taxon>Ascomycota</taxon>
        <taxon>Pezizomycotina</taxon>
        <taxon>Sordariomycetes</taxon>
        <taxon>Hypocreomycetidae</taxon>
        <taxon>Hypocreales</taxon>
        <taxon>Nectriaceae</taxon>
        <taxon>Fusarium</taxon>
        <taxon>Fusarium fujikuroi species complex</taxon>
    </lineage>
</organism>
<dbReference type="Proteomes" id="UP000009096">
    <property type="component" value="Chromosome 7"/>
</dbReference>
<accession>W7MQ28</accession>
<dbReference type="RefSeq" id="XP_018752908.1">
    <property type="nucleotide sequence ID" value="XM_018905244.1"/>
</dbReference>
<evidence type="ECO:0000313" key="3">
    <source>
        <dbReference type="Proteomes" id="UP000009096"/>
    </source>
</evidence>
<reference evidence="2 3" key="1">
    <citation type="journal article" date="2010" name="Nature">
        <title>Comparative genomics reveals mobile pathogenicity chromosomes in Fusarium.</title>
        <authorList>
            <person name="Ma L.J."/>
            <person name="van der Does H.C."/>
            <person name="Borkovich K.A."/>
            <person name="Coleman J.J."/>
            <person name="Daboussi M.J."/>
            <person name="Di Pietro A."/>
            <person name="Dufresne M."/>
            <person name="Freitag M."/>
            <person name="Grabherr M."/>
            <person name="Henrissat B."/>
            <person name="Houterman P.M."/>
            <person name="Kang S."/>
            <person name="Shim W.B."/>
            <person name="Woloshuk C."/>
            <person name="Xie X."/>
            <person name="Xu J.R."/>
            <person name="Antoniw J."/>
            <person name="Baker S.E."/>
            <person name="Bluhm B.H."/>
            <person name="Breakspear A."/>
            <person name="Brown D.W."/>
            <person name="Butchko R.A."/>
            <person name="Chapman S."/>
            <person name="Coulson R."/>
            <person name="Coutinho P.M."/>
            <person name="Danchin E.G."/>
            <person name="Diener A."/>
            <person name="Gale L.R."/>
            <person name="Gardiner D.M."/>
            <person name="Goff S."/>
            <person name="Hammond-Kosack K.E."/>
            <person name="Hilburn K."/>
            <person name="Hua-Van A."/>
            <person name="Jonkers W."/>
            <person name="Kazan K."/>
            <person name="Kodira C.D."/>
            <person name="Koehrsen M."/>
            <person name="Kumar L."/>
            <person name="Lee Y.H."/>
            <person name="Li L."/>
            <person name="Manners J.M."/>
            <person name="Miranda-Saavedra D."/>
            <person name="Mukherjee M."/>
            <person name="Park G."/>
            <person name="Park J."/>
            <person name="Park S.Y."/>
            <person name="Proctor R.H."/>
            <person name="Regev A."/>
            <person name="Ruiz-Roldan M.C."/>
            <person name="Sain D."/>
            <person name="Sakthikumar S."/>
            <person name="Sykes S."/>
            <person name="Schwartz D.C."/>
            <person name="Turgeon B.G."/>
            <person name="Wapinski I."/>
            <person name="Yoder O."/>
            <person name="Young S."/>
            <person name="Zeng Q."/>
            <person name="Zhou S."/>
            <person name="Galagan J."/>
            <person name="Cuomo C.A."/>
            <person name="Kistler H.C."/>
            <person name="Rep M."/>
        </authorList>
    </citation>
    <scope>NUCLEOTIDE SEQUENCE [LARGE SCALE GENOMIC DNA]</scope>
    <source>
        <strain evidence="3">M3125 / FGSC 7600</strain>
    </source>
</reference>